<sequence length="330" mass="35350">MTRRHPVLLVSVATVVLAVLATLAIRHAARPTAAAGAVSSVSVAPGPRIIARSTAPGSRDHLISVSADRPGGRRLTSPVTCARVHASGGTALCLRLDGDLKTYELAVMDRHLKVRRTLPLVGVPNRARVSPSGRMVAWTVFVAGDSYNGGRFSTRAGILDTRTQRLVPTLEDWHVTLHGKPYTAVDLNIWGVTFASDDRHFYATLSTGGHRYLVRGDLAHRTLRALRANVECPSLSPDGSRIAFKSARDDQPSHGWRLSVLDVATNRVTPLAETRSVDDQAAWLDGRTVAYALPSGHGRADVWRVPADGSGTPRMLLHDADSPTALGGAN</sequence>
<proteinExistence type="predicted"/>
<name>A0A1D7VK63_9ACTN</name>
<dbReference type="AlphaFoldDB" id="A0A1D7VK63"/>
<dbReference type="EMBL" id="CP017157">
    <property type="protein sequence ID" value="AOP47140.1"/>
    <property type="molecule type" value="Genomic_DNA"/>
</dbReference>
<gene>
    <name evidence="1" type="ORF">SL103_13520</name>
</gene>
<dbReference type="Pfam" id="PF07676">
    <property type="entry name" value="PD40"/>
    <property type="match status" value="1"/>
</dbReference>
<dbReference type="SUPFAM" id="SSF82171">
    <property type="entry name" value="DPP6 N-terminal domain-like"/>
    <property type="match status" value="1"/>
</dbReference>
<dbReference type="Proteomes" id="UP000094094">
    <property type="component" value="Chromosome"/>
</dbReference>
<dbReference type="OrthoDB" id="9808778at2"/>
<reference evidence="1 2" key="1">
    <citation type="submission" date="2016-09" db="EMBL/GenBank/DDBJ databases">
        <title>Complete genome sequencing of Streptomyces lydicus 103 and metabolic pathways analysis of antibiotic biosynthesis.</title>
        <authorList>
            <person name="Jia N."/>
            <person name="Ding M.-Z."/>
            <person name="Gao F."/>
            <person name="Yuan Y.-J."/>
        </authorList>
    </citation>
    <scope>NUCLEOTIDE SEQUENCE [LARGE SCALE GENOMIC DNA]</scope>
    <source>
        <strain evidence="1 2">103</strain>
    </source>
</reference>
<accession>A0A1D7VK63</accession>
<dbReference type="RefSeq" id="WP_069569096.1">
    <property type="nucleotide sequence ID" value="NZ_CP017157.1"/>
</dbReference>
<dbReference type="InterPro" id="IPR011659">
    <property type="entry name" value="WD40"/>
</dbReference>
<keyword evidence="2" id="KW-1185">Reference proteome</keyword>
<organism evidence="1 2">
    <name type="scientific">Streptomyces lydicus</name>
    <dbReference type="NCBI Taxonomy" id="47763"/>
    <lineage>
        <taxon>Bacteria</taxon>
        <taxon>Bacillati</taxon>
        <taxon>Actinomycetota</taxon>
        <taxon>Actinomycetes</taxon>
        <taxon>Kitasatosporales</taxon>
        <taxon>Streptomycetaceae</taxon>
        <taxon>Streptomyces</taxon>
    </lineage>
</organism>
<evidence type="ECO:0008006" key="3">
    <source>
        <dbReference type="Google" id="ProtNLM"/>
    </source>
</evidence>
<evidence type="ECO:0000313" key="1">
    <source>
        <dbReference type="EMBL" id="AOP47140.1"/>
    </source>
</evidence>
<protein>
    <recommendedName>
        <fullName evidence="3">TolB-like translocation protein</fullName>
    </recommendedName>
</protein>
<dbReference type="Gene3D" id="2.120.10.30">
    <property type="entry name" value="TolB, C-terminal domain"/>
    <property type="match status" value="1"/>
</dbReference>
<evidence type="ECO:0000313" key="2">
    <source>
        <dbReference type="Proteomes" id="UP000094094"/>
    </source>
</evidence>
<dbReference type="KEGG" id="slc:SL103_13520"/>
<dbReference type="InterPro" id="IPR011042">
    <property type="entry name" value="6-blade_b-propeller_TolB-like"/>
</dbReference>